<dbReference type="InterPro" id="IPR000219">
    <property type="entry name" value="DH_dom"/>
</dbReference>
<dbReference type="PANTHER" id="PTHR12877:SF15">
    <property type="entry name" value="RHO GUANINE NUCLEOTIDE EXCHANGE FACTOR 17"/>
    <property type="match status" value="1"/>
</dbReference>
<dbReference type="CDD" id="cd00160">
    <property type="entry name" value="RhoGEF"/>
    <property type="match status" value="1"/>
</dbReference>
<evidence type="ECO:0000259" key="3">
    <source>
        <dbReference type="PROSITE" id="PS50010"/>
    </source>
</evidence>
<dbReference type="InterPro" id="IPR011993">
    <property type="entry name" value="PH-like_dom_sf"/>
</dbReference>
<sequence>MGDCGISSPDHTPKENVINKKRLLSATTKNRSFDYSETSEYKRVNREELLQHHHDLTNLCRDLQQHKLDMQRQHMQLAEALKNLGETFEVDPHRPDKLVRRKEGRDETGMNGSTTNTSAAITSSATTGVKRDIWDEDLASESLDDGTMTEMPELSKSTMYSSGLPPRTIPFRSASFSQVDITSEGKYVRNPRSPITLKPTAFCLMNNSYASGSSTLPRAHGAKLQQLHQHPHITGSEEDVCLSQNCVPMSCQAVASDVASTGVGAFQSSLPETISEIIDTVNDANNLLPISAHSNNMDHFYSSSEGNLQQHFQKQNVCVGALNGRPIHTSAPVAINEVQDGSSVVLHATTPISDDRSKMSYESGDVTNQPSHSNNAEQVTELSKTQNQSDSSAVSQIYPNETHDPHPPLPQINQVTEINEVKESTKPENPVNSTEERDENSKLCEHSENQKNGISFVESKGSSNPELIATVVDIQQEKVGNESSALQKENEINPKSEQSLVNRHHKPQLIRSPPLIREESIMARSSSEEGPKSDQDEDRTEIHINPVVCNNVESSDKSPKGRNKMKKRVLLDLEIGGGSSISGSGGEDEAEKDKHGLFRQSSGQSDESAEGDRQSDGCTSPPITHPSINLHRSHLSTGNSPLTEALALDSPVRRGSNPSVAAAPTAAHSATNLHSTSLPQTSSVTGQNYFKVTADDNDNCLGTKRESDMLSCHSTPNVCRQIPQPRRYNKRPLRGPYGEMLEAEMKKLMPSRSNNKDYDSITEFWRESKSSSPSRSSQNDSGASGGVRTSVGQPKLASSFVMTSMDDLSLTKQKHSSIRSRKISANLPVTHYHTKDDGAPLAFHQRTASSPSQLIYAASTERDPLTERRQLDASPRGHVLAEIVETEKSYVDSLRILVKKYMEPLKASDIVDNGLVDEIFFQIPTILRHHEQLLEDLQRTVTDDNQSIGHVLLDTFRKTTLLDCYSLFVNNWKNAKGSLKMAIASKPQLARFLEAQARQHKGKLSVDSLLIMPIQRIPRYELLVKELLKHTEATHEDHSRLMLALERIKKFAVHIDCASVDPNGSREIEIEGWGSGLGHLVRQDVVTLCSSSNVKKERALFLFADSLVIASIKRKSMRKTPQGHSSGNSLDGCKFKLLMKVQLTDVHIMSEEHESCCSGKTSVGSHSEELDDLRTIHKMMDLATLLKCPHVALDDMLKELASGLKHHCDNNADVLDIEIKSADNSDNPEALKILFGSSDKKNSWVESFQDTLGKFIRYGFGKLPQVQFVQALPIRKTRAGLQLSCAAPVTLYNKTSKALEMTDLWVANSDGYVGQICILTLHPEPAITSCNGVCNSRITCIISVPPPYYPAAYHSDSFPASHDPSHHPHTHLHSLGYESEDDFHRPKLGHKASGEHWSVWLGTEDGSLHVYDCNDSVRVKKNRHKVQHKAPLNCMVFFERRVFVALGNGDVAVYVRNPNGKGWLVNDATWVTIGSAMNPVTKMICVHSLIWCACGSQIKVYGENAGMLELLQTIQVVIEGNQMPRGISAMVSADQQVWIAVQGSSIIKCYSTVTYECLSETNVAPEVAKILAGCDDIIRQHKSACLRVTALLVAPDKSLWIGTSAGVLLTINSSGQNPKIAPLCHGHTGQVRFLTCCVTRDSWTVISGGDGYEEFRAVPSFLSNSGASFSSMVTGFISDSSGDLSGREDSTNHLLIWKIPKLI</sequence>
<dbReference type="Gene3D" id="1.20.900.10">
    <property type="entry name" value="Dbl homology (DH) domain"/>
    <property type="match status" value="1"/>
</dbReference>
<dbReference type="SUPFAM" id="SSF48065">
    <property type="entry name" value="DBL homology domain (DH-domain)"/>
    <property type="match status" value="1"/>
</dbReference>
<dbReference type="InterPro" id="IPR035899">
    <property type="entry name" value="DBL_dom_sf"/>
</dbReference>
<dbReference type="Gene3D" id="2.30.29.30">
    <property type="entry name" value="Pleckstrin-homology domain (PH domain)/Phosphotyrosine-binding domain (PTB)"/>
    <property type="match status" value="1"/>
</dbReference>
<comment type="caution">
    <text evidence="4">The sequence shown here is derived from an EMBL/GenBank/DDBJ whole genome shotgun (WGS) entry which is preliminary data.</text>
</comment>
<dbReference type="Proteomes" id="UP001642540">
    <property type="component" value="Unassembled WGS sequence"/>
</dbReference>
<feature type="region of interest" description="Disordered" evidence="2">
    <location>
        <begin position="576"/>
        <end position="641"/>
    </location>
</feature>
<dbReference type="PANTHER" id="PTHR12877">
    <property type="entry name" value="RHO GUANINE NUCLEOTIDE EXCHANGE FACTOR"/>
    <property type="match status" value="1"/>
</dbReference>
<dbReference type="Pfam" id="PF00621">
    <property type="entry name" value="RhoGEF"/>
    <property type="match status" value="1"/>
</dbReference>
<keyword evidence="5" id="KW-1185">Reference proteome</keyword>
<feature type="domain" description="DH" evidence="3">
    <location>
        <begin position="875"/>
        <end position="1058"/>
    </location>
</feature>
<dbReference type="EMBL" id="CAXLJM020000013">
    <property type="protein sequence ID" value="CAL8078425.1"/>
    <property type="molecule type" value="Genomic_DNA"/>
</dbReference>
<gene>
    <name evidence="4" type="ORF">ODALV1_LOCUS4091</name>
</gene>
<dbReference type="SUPFAM" id="SSF101898">
    <property type="entry name" value="NHL repeat"/>
    <property type="match status" value="1"/>
</dbReference>
<feature type="region of interest" description="Disordered" evidence="2">
    <location>
        <begin position="350"/>
        <end position="450"/>
    </location>
</feature>
<dbReference type="Pfam" id="PF19056">
    <property type="entry name" value="WD40_2"/>
    <property type="match status" value="1"/>
</dbReference>
<proteinExistence type="predicted"/>
<feature type="compositionally biased region" description="Basic and acidic residues" evidence="2">
    <location>
        <begin position="516"/>
        <end position="534"/>
    </location>
</feature>
<feature type="region of interest" description="Disordered" evidence="2">
    <location>
        <begin position="482"/>
        <end position="564"/>
    </location>
</feature>
<evidence type="ECO:0000313" key="5">
    <source>
        <dbReference type="Proteomes" id="UP001642540"/>
    </source>
</evidence>
<dbReference type="PROSITE" id="PS50010">
    <property type="entry name" value="DH_2"/>
    <property type="match status" value="1"/>
</dbReference>
<feature type="region of interest" description="Disordered" evidence="2">
    <location>
        <begin position="764"/>
        <end position="792"/>
    </location>
</feature>
<evidence type="ECO:0000256" key="2">
    <source>
        <dbReference type="SAM" id="MobiDB-lite"/>
    </source>
</evidence>
<organism evidence="4 5">
    <name type="scientific">Orchesella dallaii</name>
    <dbReference type="NCBI Taxonomy" id="48710"/>
    <lineage>
        <taxon>Eukaryota</taxon>
        <taxon>Metazoa</taxon>
        <taxon>Ecdysozoa</taxon>
        <taxon>Arthropoda</taxon>
        <taxon>Hexapoda</taxon>
        <taxon>Collembola</taxon>
        <taxon>Entomobryomorpha</taxon>
        <taxon>Entomobryoidea</taxon>
        <taxon>Orchesellidae</taxon>
        <taxon>Orchesellinae</taxon>
        <taxon>Orchesella</taxon>
    </lineage>
</organism>
<evidence type="ECO:0000313" key="4">
    <source>
        <dbReference type="EMBL" id="CAL8078425.1"/>
    </source>
</evidence>
<feature type="compositionally biased region" description="Polar residues" evidence="2">
    <location>
        <begin position="365"/>
        <end position="399"/>
    </location>
</feature>
<feature type="compositionally biased region" description="Basic and acidic residues" evidence="2">
    <location>
        <begin position="439"/>
        <end position="449"/>
    </location>
</feature>
<name>A0ABP1PUV8_9HEXA</name>
<dbReference type="SMART" id="SM00325">
    <property type="entry name" value="RhoGEF"/>
    <property type="match status" value="1"/>
</dbReference>
<protein>
    <recommendedName>
        <fullName evidence="3">DH domain-containing protein</fullName>
    </recommendedName>
</protein>
<dbReference type="Pfam" id="PF19057">
    <property type="entry name" value="PH_19"/>
    <property type="match status" value="1"/>
</dbReference>
<feature type="compositionally biased region" description="Gly residues" evidence="2">
    <location>
        <begin position="576"/>
        <end position="585"/>
    </location>
</feature>
<feature type="compositionally biased region" description="Low complexity" evidence="2">
    <location>
        <begin position="770"/>
        <end position="781"/>
    </location>
</feature>
<keyword evidence="1" id="KW-0344">Guanine-nucleotide releasing factor</keyword>
<reference evidence="4 5" key="1">
    <citation type="submission" date="2024-08" db="EMBL/GenBank/DDBJ databases">
        <authorList>
            <person name="Cucini C."/>
            <person name="Frati F."/>
        </authorList>
    </citation>
    <scope>NUCLEOTIDE SEQUENCE [LARGE SCALE GENOMIC DNA]</scope>
</reference>
<accession>A0ABP1PUV8</accession>
<dbReference type="InterPro" id="IPR039919">
    <property type="entry name" value="ARHGEF10/ARHGEF17"/>
</dbReference>
<evidence type="ECO:0000256" key="1">
    <source>
        <dbReference type="ARBA" id="ARBA00022658"/>
    </source>
</evidence>